<keyword evidence="5 9" id="KW-0347">Helicase</keyword>
<keyword evidence="16" id="KW-1185">Reference proteome</keyword>
<dbReference type="InterPro" id="IPR000629">
    <property type="entry name" value="RNA-helicase_DEAD-box_CS"/>
</dbReference>
<dbReference type="Proteomes" id="UP000193986">
    <property type="component" value="Unassembled WGS sequence"/>
</dbReference>
<evidence type="ECO:0000313" key="15">
    <source>
        <dbReference type="EMBL" id="ORY29743.1"/>
    </source>
</evidence>
<evidence type="ECO:0000256" key="1">
    <source>
        <dbReference type="ARBA" id="ARBA00004604"/>
    </source>
</evidence>
<evidence type="ECO:0000256" key="11">
    <source>
        <dbReference type="SAM" id="MobiDB-lite"/>
    </source>
</evidence>
<keyword evidence="6 9" id="KW-0067">ATP-binding</keyword>
<keyword evidence="4 9" id="KW-0378">Hydrolase</keyword>
<dbReference type="Pfam" id="PF00270">
    <property type="entry name" value="DEAD"/>
    <property type="match status" value="1"/>
</dbReference>
<evidence type="ECO:0000259" key="12">
    <source>
        <dbReference type="PROSITE" id="PS51192"/>
    </source>
</evidence>
<comment type="subcellular location">
    <subcellularLocation>
        <location evidence="1">Nucleus</location>
        <location evidence="1">Nucleolus</location>
    </subcellularLocation>
</comment>
<dbReference type="EC" id="3.6.4.13" evidence="10"/>
<protein>
    <recommendedName>
        <fullName evidence="10">ATP-dependent RNA helicase</fullName>
        <ecNumber evidence="10">3.6.4.13</ecNumber>
    </recommendedName>
</protein>
<feature type="compositionally biased region" description="Acidic residues" evidence="11">
    <location>
        <begin position="655"/>
        <end position="665"/>
    </location>
</feature>
<dbReference type="InterPro" id="IPR011545">
    <property type="entry name" value="DEAD/DEAH_box_helicase_dom"/>
</dbReference>
<dbReference type="InterPro" id="IPR014001">
    <property type="entry name" value="Helicase_ATP-bd"/>
</dbReference>
<keyword evidence="7 10" id="KW-0694">RNA-binding</keyword>
<dbReference type="CDD" id="cd17946">
    <property type="entry name" value="DEADc_DDX24"/>
    <property type="match status" value="1"/>
</dbReference>
<name>A0A1Y2B4I2_9TREE</name>
<dbReference type="STRING" id="71784.A0A1Y2B4I2"/>
<gene>
    <name evidence="15" type="ORF">BCR39DRAFT_530819</name>
</gene>
<dbReference type="PROSITE" id="PS51192">
    <property type="entry name" value="HELICASE_ATP_BIND_1"/>
    <property type="match status" value="1"/>
</dbReference>
<reference evidence="15 16" key="1">
    <citation type="submission" date="2016-07" db="EMBL/GenBank/DDBJ databases">
        <title>Pervasive Adenine N6-methylation of Active Genes in Fungi.</title>
        <authorList>
            <consortium name="DOE Joint Genome Institute"/>
            <person name="Mondo S.J."/>
            <person name="Dannebaum R.O."/>
            <person name="Kuo R.C."/>
            <person name="Labutti K."/>
            <person name="Haridas S."/>
            <person name="Kuo A."/>
            <person name="Salamov A."/>
            <person name="Ahrendt S.R."/>
            <person name="Lipzen A."/>
            <person name="Sullivan W."/>
            <person name="Andreopoulos W.B."/>
            <person name="Clum A."/>
            <person name="Lindquist E."/>
            <person name="Daum C."/>
            <person name="Ramamoorthy G.K."/>
            <person name="Gryganskyi A."/>
            <person name="Culley D."/>
            <person name="Magnuson J.K."/>
            <person name="James T.Y."/>
            <person name="O'Malley M.A."/>
            <person name="Stajich J.E."/>
            <person name="Spatafora J.W."/>
            <person name="Visel A."/>
            <person name="Grigoriev I.V."/>
        </authorList>
    </citation>
    <scope>NUCLEOTIDE SEQUENCE [LARGE SCALE GENOMIC DNA]</scope>
    <source>
        <strain evidence="15 16">68-887.2</strain>
    </source>
</reference>
<evidence type="ECO:0000256" key="9">
    <source>
        <dbReference type="RuleBase" id="RU000492"/>
    </source>
</evidence>
<dbReference type="GO" id="GO:0006364">
    <property type="term" value="P:rRNA processing"/>
    <property type="evidence" value="ECO:0007669"/>
    <property type="project" value="UniProtKB-KW"/>
</dbReference>
<comment type="similarity">
    <text evidence="9">Belongs to the DEAD box helicase family.</text>
</comment>
<evidence type="ECO:0000256" key="10">
    <source>
        <dbReference type="RuleBase" id="RU365068"/>
    </source>
</evidence>
<dbReference type="GO" id="GO:0005524">
    <property type="term" value="F:ATP binding"/>
    <property type="evidence" value="ECO:0007669"/>
    <property type="project" value="UniProtKB-UniRule"/>
</dbReference>
<evidence type="ECO:0000256" key="2">
    <source>
        <dbReference type="ARBA" id="ARBA00022552"/>
    </source>
</evidence>
<comment type="function">
    <text evidence="10">RNA helicase.</text>
</comment>
<evidence type="ECO:0000259" key="13">
    <source>
        <dbReference type="PROSITE" id="PS51194"/>
    </source>
</evidence>
<dbReference type="SMART" id="SM00487">
    <property type="entry name" value="DEXDc"/>
    <property type="match status" value="1"/>
</dbReference>
<dbReference type="InParanoid" id="A0A1Y2B4I2"/>
<keyword evidence="2" id="KW-0698">rRNA processing</keyword>
<dbReference type="PROSITE" id="PS00039">
    <property type="entry name" value="DEAD_ATP_HELICASE"/>
    <property type="match status" value="1"/>
</dbReference>
<feature type="region of interest" description="Disordered" evidence="11">
    <location>
        <begin position="655"/>
        <end position="682"/>
    </location>
</feature>
<dbReference type="FunCoup" id="A0A1Y2B4I2">
    <property type="interactions" value="492"/>
</dbReference>
<feature type="domain" description="DEAD-box RNA helicase Q" evidence="14">
    <location>
        <begin position="157"/>
        <end position="185"/>
    </location>
</feature>
<dbReference type="SUPFAM" id="SSF52540">
    <property type="entry name" value="P-loop containing nucleoside triphosphate hydrolases"/>
    <property type="match status" value="1"/>
</dbReference>
<dbReference type="GO" id="GO:0016787">
    <property type="term" value="F:hydrolase activity"/>
    <property type="evidence" value="ECO:0007669"/>
    <property type="project" value="UniProtKB-KW"/>
</dbReference>
<accession>A0A1Y2B4I2</accession>
<dbReference type="CDD" id="cd18787">
    <property type="entry name" value="SF2_C_DEAD"/>
    <property type="match status" value="1"/>
</dbReference>
<dbReference type="InterPro" id="IPR001650">
    <property type="entry name" value="Helicase_C-like"/>
</dbReference>
<evidence type="ECO:0000259" key="14">
    <source>
        <dbReference type="PROSITE" id="PS51195"/>
    </source>
</evidence>
<feature type="domain" description="Helicase ATP-binding" evidence="12">
    <location>
        <begin position="188"/>
        <end position="414"/>
    </location>
</feature>
<dbReference type="GO" id="GO:0003724">
    <property type="term" value="F:RNA helicase activity"/>
    <property type="evidence" value="ECO:0007669"/>
    <property type="project" value="UniProtKB-EC"/>
</dbReference>
<comment type="caution">
    <text evidence="15">The sequence shown here is derived from an EMBL/GenBank/DDBJ whole genome shotgun (WGS) entry which is preliminary data.</text>
</comment>
<evidence type="ECO:0000256" key="5">
    <source>
        <dbReference type="ARBA" id="ARBA00022806"/>
    </source>
</evidence>
<evidence type="ECO:0000313" key="16">
    <source>
        <dbReference type="Proteomes" id="UP000193986"/>
    </source>
</evidence>
<proteinExistence type="inferred from homology"/>
<organism evidence="15 16">
    <name type="scientific">Naematelia encephala</name>
    <dbReference type="NCBI Taxonomy" id="71784"/>
    <lineage>
        <taxon>Eukaryota</taxon>
        <taxon>Fungi</taxon>
        <taxon>Dikarya</taxon>
        <taxon>Basidiomycota</taxon>
        <taxon>Agaricomycotina</taxon>
        <taxon>Tremellomycetes</taxon>
        <taxon>Tremellales</taxon>
        <taxon>Naemateliaceae</taxon>
        <taxon>Naematelia</taxon>
    </lineage>
</organism>
<evidence type="ECO:0000256" key="7">
    <source>
        <dbReference type="ARBA" id="ARBA00022884"/>
    </source>
</evidence>
<dbReference type="GO" id="GO:0003723">
    <property type="term" value="F:RNA binding"/>
    <property type="evidence" value="ECO:0007669"/>
    <property type="project" value="UniProtKB-UniRule"/>
</dbReference>
<evidence type="ECO:0000256" key="3">
    <source>
        <dbReference type="ARBA" id="ARBA00022741"/>
    </source>
</evidence>
<comment type="domain">
    <text evidence="10">The Q motif is unique to and characteristic of the DEAD box family of RNA helicases and controls ATP binding and hydrolysis.</text>
</comment>
<keyword evidence="3 9" id="KW-0547">Nucleotide-binding</keyword>
<sequence>MSSRSIKGGKIFKKDKKKIKRNIEKSTLPKSRLTADSLQWKPVKTSSFSGVDNGGGMMMLEELDDVGIEYEEDTAGRKVAHFVASESKGKGKEKAAALTVDETDEVEGLADSGVDHSKEETGDGLPSFADVAAEDMNEADDQLPIEDEVPFNDKLLPEWSSIPLHSTLKRSLLALGFVNPTDIQRRSLPQSLKGRDVVGVAETGSGKTLAYSLPILSHLLRSPPPSRSSRRALSALILCPTRELALQVVDHLDRILKHALATEDDEGQPKKKAGPPRISVGSVVGGLSAQKQKRIVERGADILVATPGRLWDLIRTDEELAAGIRGLKFLVIDEADRMIENGHFAELENIVRLTQRHVGQRKGPDDDDPVFTSAANVLAENEAREDMQTFVFSATLSKDLQQNLKKRHRAGPKKGSVKTASALEDLVNRLDFRDENPEVIDLSPEGGVVAHLKESMVECVVAEKDLYLYYFLLRYPGRTLVFVGSIDGIRRLIPLFELLQVPVYPLHSQLQQKQRLKNLDRFKSSKSGVLIATDVAARGLDIPQVDHVVHFNLPRTADAYIHRSGRTARAQNPGFALQLCAPEEKGMQRALMKSLGRSHDLPDLTIESGFLPKLKERLQLAREIEKAQHGVKKENHDRNWLKETAEAMDLDIDPDMLSESDEDADAPVHGGKKRKRLSLPSSTKLSNLKGELKEKLNEPLVARGISARYPTGGSRVIVDDLVRSTGHQTLLGAATNKAWDEVMDVRKRPMGTSTKRKKRVAK</sequence>
<dbReference type="PANTHER" id="PTHR24031">
    <property type="entry name" value="RNA HELICASE"/>
    <property type="match status" value="1"/>
</dbReference>
<dbReference type="PROSITE" id="PS51194">
    <property type="entry name" value="HELICASE_CTER"/>
    <property type="match status" value="1"/>
</dbReference>
<dbReference type="OrthoDB" id="4310724at2759"/>
<dbReference type="EMBL" id="MCFC01000023">
    <property type="protein sequence ID" value="ORY29743.1"/>
    <property type="molecule type" value="Genomic_DNA"/>
</dbReference>
<dbReference type="InterPro" id="IPR014014">
    <property type="entry name" value="RNA_helicase_DEAD_Q_motif"/>
</dbReference>
<dbReference type="PROSITE" id="PS51195">
    <property type="entry name" value="Q_MOTIF"/>
    <property type="match status" value="1"/>
</dbReference>
<evidence type="ECO:0000256" key="8">
    <source>
        <dbReference type="PROSITE-ProRule" id="PRU00552"/>
    </source>
</evidence>
<evidence type="ECO:0000256" key="6">
    <source>
        <dbReference type="ARBA" id="ARBA00022840"/>
    </source>
</evidence>
<evidence type="ECO:0000256" key="4">
    <source>
        <dbReference type="ARBA" id="ARBA00022801"/>
    </source>
</evidence>
<dbReference type="AlphaFoldDB" id="A0A1Y2B4I2"/>
<dbReference type="InterPro" id="IPR027417">
    <property type="entry name" value="P-loop_NTPase"/>
</dbReference>
<feature type="domain" description="Helicase C-terminal" evidence="13">
    <location>
        <begin position="465"/>
        <end position="610"/>
    </location>
</feature>
<feature type="short sequence motif" description="Q motif" evidence="8">
    <location>
        <begin position="157"/>
        <end position="185"/>
    </location>
</feature>
<dbReference type="GO" id="GO:0005730">
    <property type="term" value="C:nucleolus"/>
    <property type="evidence" value="ECO:0007669"/>
    <property type="project" value="UniProtKB-SubCell"/>
</dbReference>
<dbReference type="Gene3D" id="3.40.50.300">
    <property type="entry name" value="P-loop containing nucleotide triphosphate hydrolases"/>
    <property type="match status" value="2"/>
</dbReference>
<dbReference type="SMART" id="SM00490">
    <property type="entry name" value="HELICc"/>
    <property type="match status" value="1"/>
</dbReference>
<comment type="catalytic activity">
    <reaction evidence="10">
        <text>ATP + H2O = ADP + phosphate + H(+)</text>
        <dbReference type="Rhea" id="RHEA:13065"/>
        <dbReference type="ChEBI" id="CHEBI:15377"/>
        <dbReference type="ChEBI" id="CHEBI:15378"/>
        <dbReference type="ChEBI" id="CHEBI:30616"/>
        <dbReference type="ChEBI" id="CHEBI:43474"/>
        <dbReference type="ChEBI" id="CHEBI:456216"/>
        <dbReference type="EC" id="3.6.4.13"/>
    </reaction>
</comment>
<dbReference type="Pfam" id="PF00271">
    <property type="entry name" value="Helicase_C"/>
    <property type="match status" value="1"/>
</dbReference>
<feature type="region of interest" description="Disordered" evidence="11">
    <location>
        <begin position="263"/>
        <end position="282"/>
    </location>
</feature>